<dbReference type="InterPro" id="IPR050879">
    <property type="entry name" value="Acyltransferase_3"/>
</dbReference>
<feature type="transmembrane region" description="Helical" evidence="3">
    <location>
        <begin position="7"/>
        <end position="31"/>
    </location>
</feature>
<feature type="transmembrane region" description="Helical" evidence="3">
    <location>
        <begin position="196"/>
        <end position="213"/>
    </location>
</feature>
<keyword evidence="5" id="KW-0012">Acyltransferase</keyword>
<dbReference type="EC" id="2.3.-.-" evidence="5"/>
<dbReference type="RefSeq" id="WP_282912788.1">
    <property type="nucleotide sequence ID" value="NZ_JAGRPV010000001.1"/>
</dbReference>
<feature type="transmembrane region" description="Helical" evidence="3">
    <location>
        <begin position="264"/>
        <end position="282"/>
    </location>
</feature>
<evidence type="ECO:0000313" key="6">
    <source>
        <dbReference type="Proteomes" id="UP001161691"/>
    </source>
</evidence>
<keyword evidence="3" id="KW-0812">Transmembrane</keyword>
<keyword evidence="3" id="KW-1133">Transmembrane helix</keyword>
<keyword evidence="3" id="KW-0472">Membrane</keyword>
<gene>
    <name evidence="5" type="ORF">KB449_10665</name>
</gene>
<accession>A0ABT6TGJ2</accession>
<dbReference type="Proteomes" id="UP001161691">
    <property type="component" value="Unassembled WGS sequence"/>
</dbReference>
<dbReference type="PANTHER" id="PTHR23028">
    <property type="entry name" value="ACETYLTRANSFERASE"/>
    <property type="match status" value="1"/>
</dbReference>
<evidence type="ECO:0000256" key="3">
    <source>
        <dbReference type="SAM" id="Phobius"/>
    </source>
</evidence>
<dbReference type="InterPro" id="IPR002656">
    <property type="entry name" value="Acyl_transf_3_dom"/>
</dbReference>
<evidence type="ECO:0000256" key="1">
    <source>
        <dbReference type="ARBA" id="ARBA00004370"/>
    </source>
</evidence>
<dbReference type="EMBL" id="JAGRPV010000001">
    <property type="protein sequence ID" value="MDI4645428.1"/>
    <property type="molecule type" value="Genomic_DNA"/>
</dbReference>
<keyword evidence="5" id="KW-0808">Transferase</keyword>
<comment type="subcellular location">
    <subcellularLocation>
        <location evidence="1">Membrane</location>
    </subcellularLocation>
</comment>
<protein>
    <submittedName>
        <fullName evidence="5">Acyltransferase</fullName>
        <ecNumber evidence="5">2.3.-.-</ecNumber>
    </submittedName>
</protein>
<feature type="domain" description="Acyltransferase 3" evidence="4">
    <location>
        <begin position="1"/>
        <end position="346"/>
    </location>
</feature>
<evidence type="ECO:0000259" key="4">
    <source>
        <dbReference type="Pfam" id="PF01757"/>
    </source>
</evidence>
<sequence length="378" mass="42874">MDSIRGLASLSVFFSHIWPLFTGPFVSYLYVNTPVRMAVNGHGAVMLFFVLSGFVLSLPFIGGQKASYKNFVIKRFFRIYIPYLTAIAVAMIAFRTTEPIQGLGGWISELSTGKFNLKSIVEHLLLLGNFDTKRYNTVIWTLVQEMRISLVFPILAFVVVRARWPFSLFICLLLSSITALNQLFEWEPAYGFKNSFSHTFHYCAIFIVGGLIAKHRMAFVAAYSRMPRMAKYAALAFAMAMYTYGIKMQGAAIRLKLPFLGEIAQDYTIVAGIVIFLMIALGSKKMIAFLSLKIMKFFGDISYSLYLWHIIVLVGFIHLLQGVLPLALIVPLVFCVTITVAWLSYRCVELPAIRMGKKFTRGRSMAKRRQEIQPEFKM</sequence>
<reference evidence="5" key="1">
    <citation type="submission" date="2023-04" db="EMBL/GenBank/DDBJ databases">
        <title>Comparative genomic analysis of Cohnella hashimotonis sp. nov., isolated from the International Space Station.</title>
        <authorList>
            <person name="Venkateswaran K."/>
            <person name="Simpson A."/>
        </authorList>
    </citation>
    <scope>NUCLEOTIDE SEQUENCE</scope>
    <source>
        <strain evidence="5">F6_2S_P_1</strain>
    </source>
</reference>
<comment type="similarity">
    <text evidence="2">Belongs to the acyltransferase 3 family.</text>
</comment>
<feature type="transmembrane region" description="Helical" evidence="3">
    <location>
        <begin position="326"/>
        <end position="348"/>
    </location>
</feature>
<name>A0ABT6TGJ2_9BACL</name>
<evidence type="ECO:0000256" key="2">
    <source>
        <dbReference type="ARBA" id="ARBA00007400"/>
    </source>
</evidence>
<feature type="transmembrane region" description="Helical" evidence="3">
    <location>
        <begin position="43"/>
        <end position="63"/>
    </location>
</feature>
<feature type="transmembrane region" description="Helical" evidence="3">
    <location>
        <begin position="75"/>
        <end position="94"/>
    </location>
</feature>
<proteinExistence type="inferred from homology"/>
<organism evidence="5 6">
    <name type="scientific">Cohnella hashimotonis</name>
    <dbReference type="NCBI Taxonomy" id="2826895"/>
    <lineage>
        <taxon>Bacteria</taxon>
        <taxon>Bacillati</taxon>
        <taxon>Bacillota</taxon>
        <taxon>Bacilli</taxon>
        <taxon>Bacillales</taxon>
        <taxon>Paenibacillaceae</taxon>
        <taxon>Cohnella</taxon>
    </lineage>
</organism>
<dbReference type="Pfam" id="PF01757">
    <property type="entry name" value="Acyl_transf_3"/>
    <property type="match status" value="1"/>
</dbReference>
<evidence type="ECO:0000313" key="5">
    <source>
        <dbReference type="EMBL" id="MDI4645428.1"/>
    </source>
</evidence>
<keyword evidence="6" id="KW-1185">Reference proteome</keyword>
<feature type="transmembrane region" description="Helical" evidence="3">
    <location>
        <begin position="166"/>
        <end position="184"/>
    </location>
</feature>
<feature type="transmembrane region" description="Helical" evidence="3">
    <location>
        <begin position="138"/>
        <end position="159"/>
    </location>
</feature>
<dbReference type="GO" id="GO:0016746">
    <property type="term" value="F:acyltransferase activity"/>
    <property type="evidence" value="ECO:0007669"/>
    <property type="project" value="UniProtKB-KW"/>
</dbReference>
<feature type="transmembrane region" description="Helical" evidence="3">
    <location>
        <begin position="233"/>
        <end position="252"/>
    </location>
</feature>
<comment type="caution">
    <text evidence="5">The sequence shown here is derived from an EMBL/GenBank/DDBJ whole genome shotgun (WGS) entry which is preliminary data.</text>
</comment>
<feature type="transmembrane region" description="Helical" evidence="3">
    <location>
        <begin position="303"/>
        <end position="320"/>
    </location>
</feature>